<dbReference type="EMBL" id="BK032653">
    <property type="protein sequence ID" value="DAF53446.1"/>
    <property type="molecule type" value="Genomic_DNA"/>
</dbReference>
<organism evidence="1">
    <name type="scientific">Podoviridae sp. ctXBg1</name>
    <dbReference type="NCBI Taxonomy" id="2827739"/>
    <lineage>
        <taxon>Viruses</taxon>
        <taxon>Duplodnaviria</taxon>
        <taxon>Heunggongvirae</taxon>
        <taxon>Uroviricota</taxon>
        <taxon>Caudoviricetes</taxon>
    </lineage>
</organism>
<reference evidence="1" key="1">
    <citation type="journal article" date="2021" name="Proc. Natl. Acad. Sci. U.S.A.">
        <title>A Catalog of Tens of Thousands of Viruses from Human Metagenomes Reveals Hidden Associations with Chronic Diseases.</title>
        <authorList>
            <person name="Tisza M.J."/>
            <person name="Buck C.B."/>
        </authorList>
    </citation>
    <scope>NUCLEOTIDE SEQUENCE</scope>
    <source>
        <strain evidence="1">CtXBg1</strain>
    </source>
</reference>
<proteinExistence type="predicted"/>
<accession>A0A8S5SR64</accession>
<name>A0A8S5SR64_9CAUD</name>
<protein>
    <submittedName>
        <fullName evidence="1">PROTEIN/RNA Complex ribosome, large subunit, protein-RNA.2A</fullName>
    </submittedName>
</protein>
<evidence type="ECO:0000313" key="1">
    <source>
        <dbReference type="EMBL" id="DAF53446.1"/>
    </source>
</evidence>
<sequence length="75" mass="8856">MKNLVPYSESHRRIGTDHPRAVYTESDVGHVLYLRSLGWSYSRIAAKMEMPRATVWSISCGRTRAFNVRYWRQPR</sequence>